<evidence type="ECO:0000313" key="7">
    <source>
        <dbReference type="EMBL" id="QDQ28955.1"/>
    </source>
</evidence>
<comment type="subcellular location">
    <subcellularLocation>
        <location evidence="1">Endomembrane system</location>
    </subcellularLocation>
</comment>
<dbReference type="AlphaFoldDB" id="A0A516SLE4"/>
<proteinExistence type="predicted"/>
<name>A0A516SLE4_9NEIS</name>
<evidence type="ECO:0000256" key="6">
    <source>
        <dbReference type="ARBA" id="ARBA00023136"/>
    </source>
</evidence>
<gene>
    <name evidence="7" type="ORF">FNU76_22820</name>
</gene>
<evidence type="ECO:0000256" key="3">
    <source>
        <dbReference type="ARBA" id="ARBA00022475"/>
    </source>
</evidence>
<evidence type="ECO:0000256" key="1">
    <source>
        <dbReference type="ARBA" id="ARBA00004308"/>
    </source>
</evidence>
<dbReference type="InterPro" id="IPR044527">
    <property type="entry name" value="NrtA/CpmA_ABC-bd_dom"/>
</dbReference>
<dbReference type="CDD" id="cd13553">
    <property type="entry name" value="PBP2_NrtA_CpmA_like"/>
    <property type="match status" value="1"/>
</dbReference>
<dbReference type="EMBL" id="CP041730">
    <property type="protein sequence ID" value="QDQ28955.1"/>
    <property type="molecule type" value="Genomic_DNA"/>
</dbReference>
<dbReference type="Pfam" id="PF13379">
    <property type="entry name" value="NMT1_2"/>
    <property type="match status" value="1"/>
</dbReference>
<keyword evidence="2" id="KW-0813">Transport</keyword>
<evidence type="ECO:0000256" key="5">
    <source>
        <dbReference type="ARBA" id="ARBA00022729"/>
    </source>
</evidence>
<protein>
    <submittedName>
        <fullName evidence="7">ABC transporter substrate-binding protein</fullName>
    </submittedName>
</protein>
<evidence type="ECO:0000256" key="4">
    <source>
        <dbReference type="ARBA" id="ARBA00022519"/>
    </source>
</evidence>
<sequence length="381" mass="41001">MSHTHIAGSDAPELPHLQLGFMPLSDCAPLVAAKWLDLGRPYGLNLTLRRQPSWAAIRDKLLSGELHAAQALYGLVYGVQLGLGGPQADMAILLNLNQNGQAISLSNSLAAEVQRCGSLQAALADRPAAAHFAHTFPTGTHAMWLYYWLAAQGLHPLRDVRSMALPPPLMPAALAAAELDGFCAGEPWHAVVAADGSGRTLVGSGEIWPDHPEKVLACRADFIRRYPNTARALTATLLAACRWLDDPEQRRSIAVELAQPAYLNLPSSVIAPRMLGDHGRTPLSAATRPLRFHGGGEVNFPYLSDGLWFLSQYRRWGMLPEAVDMQAVAAKVNQLALYREAADSLGIAIPASPLRRSILIDGIAWDGSDPAGYAAQFPIQA</sequence>
<dbReference type="KEGG" id="cari:FNU76_22820"/>
<evidence type="ECO:0000256" key="2">
    <source>
        <dbReference type="ARBA" id="ARBA00022448"/>
    </source>
</evidence>
<dbReference type="RefSeq" id="WP_144280337.1">
    <property type="nucleotide sequence ID" value="NZ_CP041730.1"/>
</dbReference>
<dbReference type="Proteomes" id="UP000317550">
    <property type="component" value="Chromosome"/>
</dbReference>
<keyword evidence="6" id="KW-0472">Membrane</keyword>
<accession>A0A516SLE4</accession>
<dbReference type="SUPFAM" id="SSF53850">
    <property type="entry name" value="Periplasmic binding protein-like II"/>
    <property type="match status" value="1"/>
</dbReference>
<organism evidence="7 8">
    <name type="scientific">Chitinimonas arctica</name>
    <dbReference type="NCBI Taxonomy" id="2594795"/>
    <lineage>
        <taxon>Bacteria</taxon>
        <taxon>Pseudomonadati</taxon>
        <taxon>Pseudomonadota</taxon>
        <taxon>Betaproteobacteria</taxon>
        <taxon>Neisseriales</taxon>
        <taxon>Chitinibacteraceae</taxon>
        <taxon>Chitinimonas</taxon>
    </lineage>
</organism>
<keyword evidence="5" id="KW-0732">Signal</keyword>
<dbReference type="Gene3D" id="3.40.190.10">
    <property type="entry name" value="Periplasmic binding protein-like II"/>
    <property type="match status" value="2"/>
</dbReference>
<keyword evidence="4" id="KW-0997">Cell inner membrane</keyword>
<dbReference type="PANTHER" id="PTHR30024:SF7">
    <property type="entry name" value="NITRATE_NITRITE BINDING PROTEIN NRTA"/>
    <property type="match status" value="1"/>
</dbReference>
<evidence type="ECO:0000313" key="8">
    <source>
        <dbReference type="Proteomes" id="UP000317550"/>
    </source>
</evidence>
<keyword evidence="3" id="KW-1003">Cell membrane</keyword>
<dbReference type="OrthoDB" id="506341at2"/>
<dbReference type="GO" id="GO:0012505">
    <property type="term" value="C:endomembrane system"/>
    <property type="evidence" value="ECO:0007669"/>
    <property type="project" value="UniProtKB-SubCell"/>
</dbReference>
<dbReference type="PANTHER" id="PTHR30024">
    <property type="entry name" value="ALIPHATIC SULFONATES-BINDING PROTEIN-RELATED"/>
    <property type="match status" value="1"/>
</dbReference>
<keyword evidence="8" id="KW-1185">Reference proteome</keyword>
<reference evidence="8" key="1">
    <citation type="submission" date="2019-07" db="EMBL/GenBank/DDBJ databases">
        <title>Chitinimonas sp. nov., isolated from Ny-Alesund, arctica soil.</title>
        <authorList>
            <person name="Xu Q."/>
            <person name="Peng F."/>
        </authorList>
    </citation>
    <scope>NUCLEOTIDE SEQUENCE [LARGE SCALE GENOMIC DNA]</scope>
    <source>
        <strain evidence="8">R3-44</strain>
    </source>
</reference>